<accession>A0AAV4DTG1</accession>
<keyword evidence="3" id="KW-1185">Reference proteome</keyword>
<dbReference type="Proteomes" id="UP000735302">
    <property type="component" value="Unassembled WGS sequence"/>
</dbReference>
<dbReference type="EMBL" id="BLXT01008325">
    <property type="protein sequence ID" value="GFO47440.1"/>
    <property type="molecule type" value="Genomic_DNA"/>
</dbReference>
<feature type="compositionally biased region" description="Low complexity" evidence="1">
    <location>
        <begin position="208"/>
        <end position="222"/>
    </location>
</feature>
<dbReference type="AlphaFoldDB" id="A0AAV4DTG1"/>
<evidence type="ECO:0000313" key="2">
    <source>
        <dbReference type="EMBL" id="GFO47440.1"/>
    </source>
</evidence>
<organism evidence="2 3">
    <name type="scientific">Plakobranchus ocellatus</name>
    <dbReference type="NCBI Taxonomy" id="259542"/>
    <lineage>
        <taxon>Eukaryota</taxon>
        <taxon>Metazoa</taxon>
        <taxon>Spiralia</taxon>
        <taxon>Lophotrochozoa</taxon>
        <taxon>Mollusca</taxon>
        <taxon>Gastropoda</taxon>
        <taxon>Heterobranchia</taxon>
        <taxon>Euthyneura</taxon>
        <taxon>Panpulmonata</taxon>
        <taxon>Sacoglossa</taxon>
        <taxon>Placobranchoidea</taxon>
        <taxon>Plakobranchidae</taxon>
        <taxon>Plakobranchus</taxon>
    </lineage>
</organism>
<reference evidence="2 3" key="1">
    <citation type="journal article" date="2021" name="Elife">
        <title>Chloroplast acquisition without the gene transfer in kleptoplastic sea slugs, Plakobranchus ocellatus.</title>
        <authorList>
            <person name="Maeda T."/>
            <person name="Takahashi S."/>
            <person name="Yoshida T."/>
            <person name="Shimamura S."/>
            <person name="Takaki Y."/>
            <person name="Nagai Y."/>
            <person name="Toyoda A."/>
            <person name="Suzuki Y."/>
            <person name="Arimoto A."/>
            <person name="Ishii H."/>
            <person name="Satoh N."/>
            <person name="Nishiyama T."/>
            <person name="Hasebe M."/>
            <person name="Maruyama T."/>
            <person name="Minagawa J."/>
            <person name="Obokata J."/>
            <person name="Shigenobu S."/>
        </authorList>
    </citation>
    <scope>NUCLEOTIDE SEQUENCE [LARGE SCALE GENOMIC DNA]</scope>
</reference>
<feature type="region of interest" description="Disordered" evidence="1">
    <location>
        <begin position="468"/>
        <end position="619"/>
    </location>
</feature>
<comment type="caution">
    <text evidence="2">The sequence shown here is derived from an EMBL/GenBank/DDBJ whole genome shotgun (WGS) entry which is preliminary data.</text>
</comment>
<feature type="compositionally biased region" description="Polar residues" evidence="1">
    <location>
        <begin position="378"/>
        <end position="388"/>
    </location>
</feature>
<name>A0AAV4DTG1_9GAST</name>
<feature type="region of interest" description="Disordered" evidence="1">
    <location>
        <begin position="127"/>
        <end position="444"/>
    </location>
</feature>
<protein>
    <submittedName>
        <fullName evidence="2">Uncharacterized protein</fullName>
    </submittedName>
</protein>
<sequence>MTFLTPSSQNLLNNSTCHVAETHSELISDQAQTTAENPTVYLSNTLLEHAHTESNVTQTNLKLTYVVAGIVGDLASLSLGGGGGGEGGSFPRRDDRERKLQWEQGQADYMGVDRFDNIMARLDQKIAVPQPPSNSGAESSRLAEGDAGAGKVSLGEDSSPASGENKASSAVVDMDSGRDAGSPGSEGNGEVKSVAESHSVEQPGPGITSASSSGTTQSANSGEVLVAASLNKQPPAVDPLDVNAKVGASKLQTDLNQPPAVKEKDASSTTPSVEGKISAAETKNQKQMSDIQEGQQAVSTGVKPVGQPTASASKPGAGVGGPPTTAPKPLAPVVIPKKGIEASKLAATHSGEKSADQSPPSSLKPAPKTPPVLAPKPTNANVPSSPTKPATAPKPNFAFASHPSKQAGVAPPAPFTEMTPTPNPTTQAAAGKSEPSPAKPKLKSWAPVAKTGVQPEVQTPVAAAVTKTEAPPILAPKPTTPTKPSSLTQAATKFESPVATTASSPPPPKPATGNSLAMMASKFGGSVIKPGGRGVTSPTSPTAGSAPGVAPKPAVTTAGNKPAVSTAGNKPAVSAAGAKPGGASGGSKVPALSAGSASKPATNREEMLSRFGVRLPPKK</sequence>
<proteinExistence type="predicted"/>
<feature type="compositionally biased region" description="Polar residues" evidence="1">
    <location>
        <begin position="281"/>
        <end position="299"/>
    </location>
</feature>
<evidence type="ECO:0000256" key="1">
    <source>
        <dbReference type="SAM" id="MobiDB-lite"/>
    </source>
</evidence>
<feature type="compositionally biased region" description="Polar residues" evidence="1">
    <location>
        <begin position="159"/>
        <end position="168"/>
    </location>
</feature>
<gene>
    <name evidence="2" type="ORF">PoB_007394500</name>
</gene>
<evidence type="ECO:0000313" key="3">
    <source>
        <dbReference type="Proteomes" id="UP000735302"/>
    </source>
</evidence>